<proteinExistence type="predicted"/>
<reference evidence="1" key="2">
    <citation type="journal article" date="2021" name="PeerJ">
        <title>Extensive microbial diversity within the chicken gut microbiome revealed by metagenomics and culture.</title>
        <authorList>
            <person name="Gilroy R."/>
            <person name="Ravi A."/>
            <person name="Getino M."/>
            <person name="Pursley I."/>
            <person name="Horton D.L."/>
            <person name="Alikhan N.F."/>
            <person name="Baker D."/>
            <person name="Gharbi K."/>
            <person name="Hall N."/>
            <person name="Watson M."/>
            <person name="Adriaenssens E.M."/>
            <person name="Foster-Nyarko E."/>
            <person name="Jarju S."/>
            <person name="Secka A."/>
            <person name="Antonio M."/>
            <person name="Oren A."/>
            <person name="Chaudhuri R.R."/>
            <person name="La Ragione R."/>
            <person name="Hildebrand F."/>
            <person name="Pallen M.J."/>
        </authorList>
    </citation>
    <scope>NUCLEOTIDE SEQUENCE</scope>
    <source>
        <strain evidence="1">CHK152-2871</strain>
    </source>
</reference>
<comment type="caution">
    <text evidence="1">The sequence shown here is derived from an EMBL/GenBank/DDBJ whole genome shotgun (WGS) entry which is preliminary data.</text>
</comment>
<accession>A0A9D1JYD6</accession>
<sequence>MNFKNFKIVRKLANISPKLKWFMYKNIQDYKIGSKYIDYLIPDEKKSVGYDNDKLEKMVRETLAKEFSPKIKESKSYELLVDAVMHNLKKKQLEAMGALQDIDEGA</sequence>
<protein>
    <submittedName>
        <fullName evidence="1">Uncharacterized protein</fullName>
    </submittedName>
</protein>
<organism evidence="1 2">
    <name type="scientific">Candidatus Galligastranaerophilus intestinavium</name>
    <dbReference type="NCBI Taxonomy" id="2840836"/>
    <lineage>
        <taxon>Bacteria</taxon>
        <taxon>Candidatus Galligastranaerophilus</taxon>
    </lineage>
</organism>
<name>A0A9D1JYD6_9BACT</name>
<dbReference type="AlphaFoldDB" id="A0A9D1JYD6"/>
<dbReference type="Proteomes" id="UP000886865">
    <property type="component" value="Unassembled WGS sequence"/>
</dbReference>
<dbReference type="EMBL" id="DVJQ01000074">
    <property type="protein sequence ID" value="HIS75095.1"/>
    <property type="molecule type" value="Genomic_DNA"/>
</dbReference>
<gene>
    <name evidence="1" type="ORF">IAA86_08775</name>
</gene>
<evidence type="ECO:0000313" key="1">
    <source>
        <dbReference type="EMBL" id="HIS75095.1"/>
    </source>
</evidence>
<evidence type="ECO:0000313" key="2">
    <source>
        <dbReference type="Proteomes" id="UP000886865"/>
    </source>
</evidence>
<reference evidence="1" key="1">
    <citation type="submission" date="2020-10" db="EMBL/GenBank/DDBJ databases">
        <authorList>
            <person name="Gilroy R."/>
        </authorList>
    </citation>
    <scope>NUCLEOTIDE SEQUENCE</scope>
    <source>
        <strain evidence="1">CHK152-2871</strain>
    </source>
</reference>